<feature type="transmembrane region" description="Helical" evidence="7">
    <location>
        <begin position="58"/>
        <end position="80"/>
    </location>
</feature>
<dbReference type="OrthoDB" id="2988756at2759"/>
<dbReference type="HOGENOM" id="CLU_1360641_0_0_1"/>
<evidence type="ECO:0000256" key="4">
    <source>
        <dbReference type="ARBA" id="ARBA00023136"/>
    </source>
</evidence>
<gene>
    <name evidence="9" type="ORF">MPH_13066</name>
</gene>
<dbReference type="Pfam" id="PF20684">
    <property type="entry name" value="Fung_rhodopsin"/>
    <property type="match status" value="1"/>
</dbReference>
<evidence type="ECO:0000256" key="1">
    <source>
        <dbReference type="ARBA" id="ARBA00004141"/>
    </source>
</evidence>
<keyword evidence="2 7" id="KW-0812">Transmembrane</keyword>
<evidence type="ECO:0000313" key="9">
    <source>
        <dbReference type="EMBL" id="EKG09859.1"/>
    </source>
</evidence>
<proteinExistence type="inferred from homology"/>
<feature type="transmembrane region" description="Helical" evidence="7">
    <location>
        <begin position="31"/>
        <end position="52"/>
    </location>
</feature>
<evidence type="ECO:0000256" key="7">
    <source>
        <dbReference type="SAM" id="Phobius"/>
    </source>
</evidence>
<feature type="domain" description="Rhodopsin" evidence="8">
    <location>
        <begin position="29"/>
        <end position="143"/>
    </location>
</feature>
<dbReference type="GO" id="GO:0016020">
    <property type="term" value="C:membrane"/>
    <property type="evidence" value="ECO:0007669"/>
    <property type="project" value="UniProtKB-SubCell"/>
</dbReference>
<dbReference type="STRING" id="1126212.K2RIB1"/>
<evidence type="ECO:0000259" key="8">
    <source>
        <dbReference type="Pfam" id="PF20684"/>
    </source>
</evidence>
<feature type="transmembrane region" description="Helical" evidence="7">
    <location>
        <begin position="87"/>
        <end position="107"/>
    </location>
</feature>
<dbReference type="Proteomes" id="UP000007129">
    <property type="component" value="Unassembled WGS sequence"/>
</dbReference>
<feature type="region of interest" description="Disordered" evidence="6">
    <location>
        <begin position="146"/>
        <end position="201"/>
    </location>
</feature>
<protein>
    <recommendedName>
        <fullName evidence="8">Rhodopsin domain-containing protein</fullName>
    </recommendedName>
</protein>
<comment type="caution">
    <text evidence="9">The sequence shown here is derived from an EMBL/GenBank/DDBJ whole genome shotgun (WGS) entry which is preliminary data.</text>
</comment>
<dbReference type="InParanoid" id="K2RIB1"/>
<dbReference type="eggNOG" id="ENOG502RUUF">
    <property type="taxonomic scope" value="Eukaryota"/>
</dbReference>
<evidence type="ECO:0000256" key="2">
    <source>
        <dbReference type="ARBA" id="ARBA00022692"/>
    </source>
</evidence>
<sequence>MLTLDSLWLQKLVLLDITRQLIKGLHWEYPVIRTFLAIFGATYVAVQVVTFTECDPFHLYWQVLPDPVQLLTLGILNIVTDVMLMRLHIASLFCLGIFIVAITIIRLPQNHNQAVSQVNRTTWASIELFVAAVAVNAPVLYTLRRGQRSRPPPATIVELDNGPGSDTPMFPEPGQQRYDSKFTNPPIDASTMRPATARLKR</sequence>
<keyword evidence="4 7" id="KW-0472">Membrane</keyword>
<dbReference type="PANTHER" id="PTHR33048">
    <property type="entry name" value="PTH11-LIKE INTEGRAL MEMBRANE PROTEIN (AFU_ORTHOLOGUE AFUA_5G11245)"/>
    <property type="match status" value="1"/>
</dbReference>
<evidence type="ECO:0000313" key="10">
    <source>
        <dbReference type="Proteomes" id="UP000007129"/>
    </source>
</evidence>
<comment type="subcellular location">
    <subcellularLocation>
        <location evidence="1">Membrane</location>
        <topology evidence="1">Multi-pass membrane protein</topology>
    </subcellularLocation>
</comment>
<accession>K2RIB1</accession>
<evidence type="ECO:0000256" key="3">
    <source>
        <dbReference type="ARBA" id="ARBA00022989"/>
    </source>
</evidence>
<evidence type="ECO:0000256" key="5">
    <source>
        <dbReference type="ARBA" id="ARBA00038359"/>
    </source>
</evidence>
<comment type="similarity">
    <text evidence="5">Belongs to the SAT4 family.</text>
</comment>
<dbReference type="PANTHER" id="PTHR33048:SF166">
    <property type="entry name" value="PTH11-LIKE INTEGRAL MEMBRANE PROTEIN"/>
    <property type="match status" value="1"/>
</dbReference>
<dbReference type="AlphaFoldDB" id="K2RIB1"/>
<reference evidence="9 10" key="1">
    <citation type="journal article" date="2012" name="BMC Genomics">
        <title>Tools to kill: Genome of one of the most destructive plant pathogenic fungi Macrophomina phaseolina.</title>
        <authorList>
            <person name="Islam M.S."/>
            <person name="Haque M.S."/>
            <person name="Islam M.M."/>
            <person name="Emdad E.M."/>
            <person name="Halim A."/>
            <person name="Hossen Q.M.M."/>
            <person name="Hossain M.Z."/>
            <person name="Ahmed B."/>
            <person name="Rahim S."/>
            <person name="Rahman M.S."/>
            <person name="Alam M.M."/>
            <person name="Hou S."/>
            <person name="Wan X."/>
            <person name="Saito J.A."/>
            <person name="Alam M."/>
        </authorList>
    </citation>
    <scope>NUCLEOTIDE SEQUENCE [LARGE SCALE GENOMIC DNA]</scope>
    <source>
        <strain evidence="9 10">MS6</strain>
    </source>
</reference>
<dbReference type="VEuPathDB" id="FungiDB:MPH_13066"/>
<dbReference type="InterPro" id="IPR052337">
    <property type="entry name" value="SAT4-like"/>
</dbReference>
<dbReference type="EMBL" id="AHHD01000564">
    <property type="protein sequence ID" value="EKG09859.1"/>
    <property type="molecule type" value="Genomic_DNA"/>
</dbReference>
<name>K2RIB1_MACPH</name>
<evidence type="ECO:0000256" key="6">
    <source>
        <dbReference type="SAM" id="MobiDB-lite"/>
    </source>
</evidence>
<dbReference type="InterPro" id="IPR049326">
    <property type="entry name" value="Rhodopsin_dom_fungi"/>
</dbReference>
<organism evidence="9 10">
    <name type="scientific">Macrophomina phaseolina (strain MS6)</name>
    <name type="common">Charcoal rot fungus</name>
    <dbReference type="NCBI Taxonomy" id="1126212"/>
    <lineage>
        <taxon>Eukaryota</taxon>
        <taxon>Fungi</taxon>
        <taxon>Dikarya</taxon>
        <taxon>Ascomycota</taxon>
        <taxon>Pezizomycotina</taxon>
        <taxon>Dothideomycetes</taxon>
        <taxon>Dothideomycetes incertae sedis</taxon>
        <taxon>Botryosphaeriales</taxon>
        <taxon>Botryosphaeriaceae</taxon>
        <taxon>Macrophomina</taxon>
    </lineage>
</organism>
<feature type="transmembrane region" description="Helical" evidence="7">
    <location>
        <begin position="122"/>
        <end position="143"/>
    </location>
</feature>
<keyword evidence="3 7" id="KW-1133">Transmembrane helix</keyword>